<gene>
    <name evidence="1" type="ORF">MILVUS5_LOCUS22336</name>
</gene>
<keyword evidence="2" id="KW-1185">Reference proteome</keyword>
<sequence>MCADTSLWSNLILLFYQVIEGNGSYKEELVLEKSGRLLINFVVHSLHILLFSKYNHKIRFYVQKADPKRSIFLAYGGLFLVTCIQEIWKVERTAKYYFIICCSLVS</sequence>
<dbReference type="EMBL" id="CASHSV030000206">
    <property type="protein sequence ID" value="CAJ2655392.1"/>
    <property type="molecule type" value="Genomic_DNA"/>
</dbReference>
<evidence type="ECO:0000313" key="2">
    <source>
        <dbReference type="Proteomes" id="UP001177021"/>
    </source>
</evidence>
<name>A0ACB0KFW4_TRIPR</name>
<comment type="caution">
    <text evidence="1">The sequence shown here is derived from an EMBL/GenBank/DDBJ whole genome shotgun (WGS) entry which is preliminary data.</text>
</comment>
<organism evidence="1 2">
    <name type="scientific">Trifolium pratense</name>
    <name type="common">Red clover</name>
    <dbReference type="NCBI Taxonomy" id="57577"/>
    <lineage>
        <taxon>Eukaryota</taxon>
        <taxon>Viridiplantae</taxon>
        <taxon>Streptophyta</taxon>
        <taxon>Embryophyta</taxon>
        <taxon>Tracheophyta</taxon>
        <taxon>Spermatophyta</taxon>
        <taxon>Magnoliopsida</taxon>
        <taxon>eudicotyledons</taxon>
        <taxon>Gunneridae</taxon>
        <taxon>Pentapetalae</taxon>
        <taxon>rosids</taxon>
        <taxon>fabids</taxon>
        <taxon>Fabales</taxon>
        <taxon>Fabaceae</taxon>
        <taxon>Papilionoideae</taxon>
        <taxon>50 kb inversion clade</taxon>
        <taxon>NPAAA clade</taxon>
        <taxon>Hologalegina</taxon>
        <taxon>IRL clade</taxon>
        <taxon>Trifolieae</taxon>
        <taxon>Trifolium</taxon>
    </lineage>
</organism>
<proteinExistence type="predicted"/>
<dbReference type="Proteomes" id="UP001177021">
    <property type="component" value="Unassembled WGS sequence"/>
</dbReference>
<protein>
    <submittedName>
        <fullName evidence="1">Uncharacterized protein</fullName>
    </submittedName>
</protein>
<accession>A0ACB0KFW4</accession>
<evidence type="ECO:0000313" key="1">
    <source>
        <dbReference type="EMBL" id="CAJ2655392.1"/>
    </source>
</evidence>
<reference evidence="1" key="1">
    <citation type="submission" date="2023-10" db="EMBL/GenBank/DDBJ databases">
        <authorList>
            <person name="Rodriguez Cubillos JULIANA M."/>
            <person name="De Vega J."/>
        </authorList>
    </citation>
    <scope>NUCLEOTIDE SEQUENCE</scope>
</reference>